<protein>
    <submittedName>
        <fullName evidence="1">Uncharacterized protein</fullName>
    </submittedName>
</protein>
<proteinExistence type="predicted"/>
<keyword evidence="2" id="KW-1185">Reference proteome</keyword>
<evidence type="ECO:0000313" key="2">
    <source>
        <dbReference type="Proteomes" id="UP000719412"/>
    </source>
</evidence>
<reference evidence="1" key="2">
    <citation type="submission" date="2021-08" db="EMBL/GenBank/DDBJ databases">
        <authorList>
            <person name="Eriksson T."/>
        </authorList>
    </citation>
    <scope>NUCLEOTIDE SEQUENCE</scope>
    <source>
        <strain evidence="1">Stoneville</strain>
        <tissue evidence="1">Whole head</tissue>
    </source>
</reference>
<evidence type="ECO:0000313" key="1">
    <source>
        <dbReference type="EMBL" id="KAH0816372.1"/>
    </source>
</evidence>
<dbReference type="Proteomes" id="UP000719412">
    <property type="component" value="Unassembled WGS sequence"/>
</dbReference>
<reference evidence="1" key="1">
    <citation type="journal article" date="2020" name="J Insects Food Feed">
        <title>The yellow mealworm (Tenebrio molitor) genome: a resource for the emerging insects as food and feed industry.</title>
        <authorList>
            <person name="Eriksson T."/>
            <person name="Andere A."/>
            <person name="Kelstrup H."/>
            <person name="Emery V."/>
            <person name="Picard C."/>
        </authorList>
    </citation>
    <scope>NUCLEOTIDE SEQUENCE</scope>
    <source>
        <strain evidence="1">Stoneville</strain>
        <tissue evidence="1">Whole head</tissue>
    </source>
</reference>
<gene>
    <name evidence="1" type="ORF">GEV33_006419</name>
</gene>
<dbReference type="EMBL" id="JABDTM020021647">
    <property type="protein sequence ID" value="KAH0816372.1"/>
    <property type="molecule type" value="Genomic_DNA"/>
</dbReference>
<accession>A0A8J6HL87</accession>
<dbReference type="AlphaFoldDB" id="A0A8J6HL87"/>
<sequence>MNQKSADLRPLIPKHPYRTLRYVITQHIVRHGARRPQVHLSVTVAATKDSPPDGALRDSRNLVVKLLTLRYVRQKC</sequence>
<organism evidence="1 2">
    <name type="scientific">Tenebrio molitor</name>
    <name type="common">Yellow mealworm beetle</name>
    <dbReference type="NCBI Taxonomy" id="7067"/>
    <lineage>
        <taxon>Eukaryota</taxon>
        <taxon>Metazoa</taxon>
        <taxon>Ecdysozoa</taxon>
        <taxon>Arthropoda</taxon>
        <taxon>Hexapoda</taxon>
        <taxon>Insecta</taxon>
        <taxon>Pterygota</taxon>
        <taxon>Neoptera</taxon>
        <taxon>Endopterygota</taxon>
        <taxon>Coleoptera</taxon>
        <taxon>Polyphaga</taxon>
        <taxon>Cucujiformia</taxon>
        <taxon>Tenebrionidae</taxon>
        <taxon>Tenebrio</taxon>
    </lineage>
</organism>
<comment type="caution">
    <text evidence="1">The sequence shown here is derived from an EMBL/GenBank/DDBJ whole genome shotgun (WGS) entry which is preliminary data.</text>
</comment>
<name>A0A8J6HL87_TENMO</name>